<organism evidence="4 5">
    <name type="scientific">Candidatus Propionivibrio dominans</name>
    <dbReference type="NCBI Taxonomy" id="2954373"/>
    <lineage>
        <taxon>Bacteria</taxon>
        <taxon>Pseudomonadati</taxon>
        <taxon>Pseudomonadota</taxon>
        <taxon>Betaproteobacteria</taxon>
        <taxon>Rhodocyclales</taxon>
        <taxon>Rhodocyclaceae</taxon>
        <taxon>Propionivibrio</taxon>
    </lineage>
</organism>
<comment type="caution">
    <text evidence="4">The sequence shown here is derived from an EMBL/GenBank/DDBJ whole genome shotgun (WGS) entry which is preliminary data.</text>
</comment>
<dbReference type="AlphaFoldDB" id="A0A9D7FEV2"/>
<evidence type="ECO:0000256" key="2">
    <source>
        <dbReference type="ARBA" id="ARBA00022840"/>
    </source>
</evidence>
<proteinExistence type="predicted"/>
<dbReference type="GO" id="GO:0005524">
    <property type="term" value="F:ATP binding"/>
    <property type="evidence" value="ECO:0007669"/>
    <property type="project" value="UniProtKB-KW"/>
</dbReference>
<dbReference type="EMBL" id="JADJNC010000060">
    <property type="protein sequence ID" value="MBK7425063.1"/>
    <property type="molecule type" value="Genomic_DNA"/>
</dbReference>
<keyword evidence="2" id="KW-0067">ATP-binding</keyword>
<dbReference type="InterPro" id="IPR050625">
    <property type="entry name" value="ParA/MinD_ATPase"/>
</dbReference>
<dbReference type="Proteomes" id="UP000886602">
    <property type="component" value="Unassembled WGS sequence"/>
</dbReference>
<dbReference type="GO" id="GO:0005829">
    <property type="term" value="C:cytosol"/>
    <property type="evidence" value="ECO:0007669"/>
    <property type="project" value="TreeGrafter"/>
</dbReference>
<sequence length="294" mass="31636">MAECHGDQASGLRRLFGREQSRVVTFAAGSIGVGKSILVANLSASLARQGKEVLVLDENTKNNVASCFGAHARHDLHQVINREKALAEVLLTVAPGIRVLPAARAVMKLGKLNHQQQQALLETIAGMERPAEVILVDASLDHPLGFSPLGLAAQDTVIVISSTGQSITDAYALIKKVSLGYARKNFRILVNKVRAQDEAEAIFGNIAEVAHSRGLARLEYAGFAPLDEQLRQASRLCQPVVGLFPDSPSAIAYRTLASDLLNWPLAGDENGGLELFVQQLLHLSQRIDPIAIYA</sequence>
<gene>
    <name evidence="4" type="ORF">IPJ48_19385</name>
</gene>
<dbReference type="Pfam" id="PF13614">
    <property type="entry name" value="AAA_31"/>
    <property type="match status" value="1"/>
</dbReference>
<dbReference type="Gene3D" id="3.40.50.300">
    <property type="entry name" value="P-loop containing nucleotide triphosphate hydrolases"/>
    <property type="match status" value="1"/>
</dbReference>
<dbReference type="GO" id="GO:0009898">
    <property type="term" value="C:cytoplasmic side of plasma membrane"/>
    <property type="evidence" value="ECO:0007669"/>
    <property type="project" value="TreeGrafter"/>
</dbReference>
<dbReference type="PANTHER" id="PTHR43384:SF4">
    <property type="entry name" value="CELLULOSE BIOSYNTHESIS PROTEIN BCSQ-RELATED"/>
    <property type="match status" value="1"/>
</dbReference>
<keyword evidence="1" id="KW-0547">Nucleotide-binding</keyword>
<evidence type="ECO:0000313" key="4">
    <source>
        <dbReference type="EMBL" id="MBK7425063.1"/>
    </source>
</evidence>
<dbReference type="InterPro" id="IPR027417">
    <property type="entry name" value="P-loop_NTPase"/>
</dbReference>
<dbReference type="InterPro" id="IPR025669">
    <property type="entry name" value="AAA_dom"/>
</dbReference>
<reference evidence="4" key="1">
    <citation type="submission" date="2020-10" db="EMBL/GenBank/DDBJ databases">
        <title>Connecting structure to function with the recovery of over 1000 high-quality activated sludge metagenome-assembled genomes encoding full-length rRNA genes using long-read sequencing.</title>
        <authorList>
            <person name="Singleton C.M."/>
            <person name="Petriglieri F."/>
            <person name="Kristensen J.M."/>
            <person name="Kirkegaard R.H."/>
            <person name="Michaelsen T.Y."/>
            <person name="Andersen M.H."/>
            <person name="Karst S.M."/>
            <person name="Dueholm M.S."/>
            <person name="Nielsen P.H."/>
            <person name="Albertsen M."/>
        </authorList>
    </citation>
    <scope>NUCLEOTIDE SEQUENCE</scope>
    <source>
        <strain evidence="4">EsbW_18-Q3-R4-48_MAXAC.044</strain>
    </source>
</reference>
<dbReference type="GO" id="GO:0016887">
    <property type="term" value="F:ATP hydrolysis activity"/>
    <property type="evidence" value="ECO:0007669"/>
    <property type="project" value="TreeGrafter"/>
</dbReference>
<dbReference type="SUPFAM" id="SSF52540">
    <property type="entry name" value="P-loop containing nucleoside triphosphate hydrolases"/>
    <property type="match status" value="1"/>
</dbReference>
<evidence type="ECO:0000256" key="1">
    <source>
        <dbReference type="ARBA" id="ARBA00022741"/>
    </source>
</evidence>
<evidence type="ECO:0000313" key="5">
    <source>
        <dbReference type="Proteomes" id="UP000886602"/>
    </source>
</evidence>
<name>A0A9D7FEV2_9RHOO</name>
<accession>A0A9D7FEV2</accession>
<dbReference type="GO" id="GO:0051782">
    <property type="term" value="P:negative regulation of cell division"/>
    <property type="evidence" value="ECO:0007669"/>
    <property type="project" value="TreeGrafter"/>
</dbReference>
<feature type="domain" description="AAA" evidence="3">
    <location>
        <begin position="22"/>
        <end position="177"/>
    </location>
</feature>
<evidence type="ECO:0000259" key="3">
    <source>
        <dbReference type="Pfam" id="PF13614"/>
    </source>
</evidence>
<dbReference type="PANTHER" id="PTHR43384">
    <property type="entry name" value="SEPTUM SITE-DETERMINING PROTEIN MIND HOMOLOG, CHLOROPLASTIC-RELATED"/>
    <property type="match status" value="1"/>
</dbReference>
<protein>
    <submittedName>
        <fullName evidence="4">AAA family ATPase</fullName>
    </submittedName>
</protein>